<proteinExistence type="predicted"/>
<reference evidence="1 2" key="1">
    <citation type="submission" date="2019-11" db="EMBL/GenBank/DDBJ databases">
        <authorList>
            <person name="Brisse S."/>
        </authorList>
    </citation>
    <scope>NUCLEOTIDE SEQUENCE [LARGE SCALE GENOMIC DNA]</scope>
    <source>
        <strain evidence="1">FRC0190</strain>
    </source>
</reference>
<evidence type="ECO:0000313" key="1">
    <source>
        <dbReference type="EMBL" id="VZH84067.1"/>
    </source>
</evidence>
<sequence length="56" mass="6111">MLLSNSPGRFLLSVALSVALNSLFQPDRQAFRVLVIMRGKARIGSVSLSNQHMLAV</sequence>
<protein>
    <submittedName>
        <fullName evidence="1">Uncharacterized protein</fullName>
    </submittedName>
</protein>
<name>A0A6I8M960_9CORY</name>
<dbReference type="AlphaFoldDB" id="A0A6I8M960"/>
<accession>A0A6I8M960</accession>
<dbReference type="KEGG" id="crf:FRC0190_00108"/>
<gene>
    <name evidence="1" type="ORF">FRC0190_00108</name>
</gene>
<organism evidence="1 2">
    <name type="scientific">Corynebacterium rouxii</name>
    <dbReference type="NCBI Taxonomy" id="2719119"/>
    <lineage>
        <taxon>Bacteria</taxon>
        <taxon>Bacillati</taxon>
        <taxon>Actinomycetota</taxon>
        <taxon>Actinomycetes</taxon>
        <taxon>Mycobacteriales</taxon>
        <taxon>Corynebacteriaceae</taxon>
        <taxon>Corynebacterium</taxon>
    </lineage>
</organism>
<dbReference type="EMBL" id="LR738855">
    <property type="protein sequence ID" value="VZH84067.1"/>
    <property type="molecule type" value="Genomic_DNA"/>
</dbReference>
<evidence type="ECO:0000313" key="2">
    <source>
        <dbReference type="Proteomes" id="UP000423525"/>
    </source>
</evidence>
<dbReference type="Proteomes" id="UP000423525">
    <property type="component" value="Chromosome"/>
</dbReference>